<feature type="transmembrane region" description="Helical" evidence="1">
    <location>
        <begin position="6"/>
        <end position="26"/>
    </location>
</feature>
<protein>
    <submittedName>
        <fullName evidence="2">Uncharacterized protein</fullName>
    </submittedName>
</protein>
<reference evidence="2 3" key="1">
    <citation type="submission" date="2019-08" db="EMBL/GenBank/DDBJ databases">
        <title>Whole genome of Aphis craccivora.</title>
        <authorList>
            <person name="Voronova N.V."/>
            <person name="Shulinski R.S."/>
            <person name="Bandarenka Y.V."/>
            <person name="Zhorov D.G."/>
            <person name="Warner D."/>
        </authorList>
    </citation>
    <scope>NUCLEOTIDE SEQUENCE [LARGE SCALE GENOMIC DNA]</scope>
    <source>
        <strain evidence="2">180601</strain>
        <tissue evidence="2">Whole Body</tissue>
    </source>
</reference>
<keyword evidence="1" id="KW-0812">Transmembrane</keyword>
<evidence type="ECO:0000256" key="1">
    <source>
        <dbReference type="SAM" id="Phobius"/>
    </source>
</evidence>
<evidence type="ECO:0000313" key="2">
    <source>
        <dbReference type="EMBL" id="KAF0756168.1"/>
    </source>
</evidence>
<dbReference type="EMBL" id="VUJU01003922">
    <property type="protein sequence ID" value="KAF0756168.1"/>
    <property type="molecule type" value="Genomic_DNA"/>
</dbReference>
<gene>
    <name evidence="2" type="ORF">FWK35_00013808</name>
</gene>
<keyword evidence="1" id="KW-1133">Transmembrane helix</keyword>
<evidence type="ECO:0000313" key="3">
    <source>
        <dbReference type="Proteomes" id="UP000478052"/>
    </source>
</evidence>
<name>A0A6G0YHM3_APHCR</name>
<proteinExistence type="predicted"/>
<keyword evidence="1" id="KW-0472">Membrane</keyword>
<keyword evidence="3" id="KW-1185">Reference proteome</keyword>
<comment type="caution">
    <text evidence="2">The sequence shown here is derived from an EMBL/GenBank/DDBJ whole genome shotgun (WGS) entry which is preliminary data.</text>
</comment>
<dbReference type="AlphaFoldDB" id="A0A6G0YHM3"/>
<sequence>MFPFLVIPNEVMILLGCILFVSVYSITCRNNASISKFEDSIRQKSEYPWCIIEVQNLPVRFKFKCLIVKNSTQNLSFPSNSYRENLKLKILEILIQSSSYSRIFSNFLTATSTKMDHKRVKGGAEKTREIKKIKTTLHMVGGKGRSKKFSRAEKICQSIPVTLVTVV</sequence>
<dbReference type="Proteomes" id="UP000478052">
    <property type="component" value="Unassembled WGS sequence"/>
</dbReference>
<organism evidence="2 3">
    <name type="scientific">Aphis craccivora</name>
    <name type="common">Cowpea aphid</name>
    <dbReference type="NCBI Taxonomy" id="307492"/>
    <lineage>
        <taxon>Eukaryota</taxon>
        <taxon>Metazoa</taxon>
        <taxon>Ecdysozoa</taxon>
        <taxon>Arthropoda</taxon>
        <taxon>Hexapoda</taxon>
        <taxon>Insecta</taxon>
        <taxon>Pterygota</taxon>
        <taxon>Neoptera</taxon>
        <taxon>Paraneoptera</taxon>
        <taxon>Hemiptera</taxon>
        <taxon>Sternorrhyncha</taxon>
        <taxon>Aphidomorpha</taxon>
        <taxon>Aphidoidea</taxon>
        <taxon>Aphididae</taxon>
        <taxon>Aphidini</taxon>
        <taxon>Aphis</taxon>
        <taxon>Aphis</taxon>
    </lineage>
</organism>
<accession>A0A6G0YHM3</accession>